<accession>A0AAE0CIN8</accession>
<dbReference type="Proteomes" id="UP001280121">
    <property type="component" value="Unassembled WGS sequence"/>
</dbReference>
<reference evidence="6" key="1">
    <citation type="journal article" date="2023" name="Plant J.">
        <title>Genome sequences and population genomics provide insights into the demographic history, inbreeding, and mutation load of two 'living fossil' tree species of Dipteronia.</title>
        <authorList>
            <person name="Feng Y."/>
            <person name="Comes H.P."/>
            <person name="Chen J."/>
            <person name="Zhu S."/>
            <person name="Lu R."/>
            <person name="Zhang X."/>
            <person name="Li P."/>
            <person name="Qiu J."/>
            <person name="Olsen K.M."/>
            <person name="Qiu Y."/>
        </authorList>
    </citation>
    <scope>NUCLEOTIDE SEQUENCE</scope>
    <source>
        <strain evidence="6">KIB01</strain>
    </source>
</reference>
<dbReference type="PROSITE" id="PS50966">
    <property type="entry name" value="ZF_SWIM"/>
    <property type="match status" value="1"/>
</dbReference>
<feature type="domain" description="SWIM-type" evidence="5">
    <location>
        <begin position="642"/>
        <end position="685"/>
    </location>
</feature>
<keyword evidence="7" id="KW-1185">Reference proteome</keyword>
<evidence type="ECO:0000256" key="3">
    <source>
        <dbReference type="ARBA" id="ARBA00022833"/>
    </source>
</evidence>
<gene>
    <name evidence="6" type="ORF">Ddye_012443</name>
</gene>
<evidence type="ECO:0000256" key="2">
    <source>
        <dbReference type="ARBA" id="ARBA00022771"/>
    </source>
</evidence>
<dbReference type="PANTHER" id="PTHR31973">
    <property type="entry name" value="POLYPROTEIN, PUTATIVE-RELATED"/>
    <property type="match status" value="1"/>
</dbReference>
<keyword evidence="3" id="KW-0862">Zinc</keyword>
<dbReference type="InterPro" id="IPR007527">
    <property type="entry name" value="Znf_SWIM"/>
</dbReference>
<dbReference type="SMART" id="SM00575">
    <property type="entry name" value="ZnF_PMZ"/>
    <property type="match status" value="1"/>
</dbReference>
<dbReference type="GO" id="GO:0008270">
    <property type="term" value="F:zinc ion binding"/>
    <property type="evidence" value="ECO:0007669"/>
    <property type="project" value="UniProtKB-KW"/>
</dbReference>
<protein>
    <recommendedName>
        <fullName evidence="5">SWIM-type domain-containing protein</fullName>
    </recommendedName>
</protein>
<dbReference type="PANTHER" id="PTHR31973:SF187">
    <property type="entry name" value="MUTATOR TRANSPOSASE MUDRA PROTEIN"/>
    <property type="match status" value="1"/>
</dbReference>
<sequence>MTRWKKVSGLTMKNVQFVLNLGGEWKSHHGKYWYESRRAKAFNFSRDSNYDQLLGKVYNITGINRDHYRVGMTALPQTFHPSMPIEIVDDEDFALLLRRENVDPLVCISVEEIGHETLEMKHKQPESSHNLHHVTPHHEFHYTHKSNIQVSTMDEFERSDVPNMVAHLDDIRKGLQSPSRHFSFEDTMGNQHIHEHEETETQFNYIPERVSNRYDEQFAYVQRLVPPPCTFYSINSGEVAPRPVTMRLELGELFPSKKQLKSQLGNYALTNRFQIREFKSDTTRYQVRCIVEDCNWLLCAAKVQNSDYFQIRKFDNQHTCSTEARFLHQRQASARVIGEHIQEKFHDHRSYKPKEIIHDMQREFGISCNYHKGYRARHIALVEVQGTPVESYSILPSYLYMLEQANPGTVTNLHTDSSNRFMYMFFCLKACILSSIRPVIAIDGTLLKGPHKGVLFVAVCMDGNDQIFSLAFSVGDSETNEAWEWFLSRLHKAVGEVDDLVIVFDRKGSITTGVEKVFPNSFHGACAVHLERNMVGHYGRNKALKQYFQKAARVYRESQFLQRMEQLAHINPEAAQYITDVGIERWSRAYSPRKRGILQCWFHDRHTAALKLTTQLTIAVDVAIGVKDEEAQYMRVYPITFYTFHVKDGGLDGNVDLTTKTCTCKEFDVEQLPCAHALTCIRLRGFSFVDYCSSYYSSTFLATTYSGEIHLVGQPSEWLVPEDIASKIVHPPVGRRGPERPKQNRTP</sequence>
<name>A0AAE0CIN8_9ROSI</name>
<evidence type="ECO:0000259" key="5">
    <source>
        <dbReference type="PROSITE" id="PS50966"/>
    </source>
</evidence>
<dbReference type="Pfam" id="PF03108">
    <property type="entry name" value="DBD_Tnp_Mut"/>
    <property type="match status" value="1"/>
</dbReference>
<evidence type="ECO:0000256" key="4">
    <source>
        <dbReference type="PROSITE-ProRule" id="PRU00325"/>
    </source>
</evidence>
<dbReference type="EMBL" id="JANJYI010000004">
    <property type="protein sequence ID" value="KAK2652587.1"/>
    <property type="molecule type" value="Genomic_DNA"/>
</dbReference>
<evidence type="ECO:0000313" key="7">
    <source>
        <dbReference type="Proteomes" id="UP001280121"/>
    </source>
</evidence>
<dbReference type="InterPro" id="IPR004332">
    <property type="entry name" value="Transposase_MuDR"/>
</dbReference>
<organism evidence="6 7">
    <name type="scientific">Dipteronia dyeriana</name>
    <dbReference type="NCBI Taxonomy" id="168575"/>
    <lineage>
        <taxon>Eukaryota</taxon>
        <taxon>Viridiplantae</taxon>
        <taxon>Streptophyta</taxon>
        <taxon>Embryophyta</taxon>
        <taxon>Tracheophyta</taxon>
        <taxon>Spermatophyta</taxon>
        <taxon>Magnoliopsida</taxon>
        <taxon>eudicotyledons</taxon>
        <taxon>Gunneridae</taxon>
        <taxon>Pentapetalae</taxon>
        <taxon>rosids</taxon>
        <taxon>malvids</taxon>
        <taxon>Sapindales</taxon>
        <taxon>Sapindaceae</taxon>
        <taxon>Hippocastanoideae</taxon>
        <taxon>Acereae</taxon>
        <taxon>Dipteronia</taxon>
    </lineage>
</organism>
<dbReference type="Pfam" id="PF10551">
    <property type="entry name" value="MULE"/>
    <property type="match status" value="1"/>
</dbReference>
<evidence type="ECO:0000313" key="6">
    <source>
        <dbReference type="EMBL" id="KAK2652587.1"/>
    </source>
</evidence>
<proteinExistence type="predicted"/>
<dbReference type="InterPro" id="IPR018289">
    <property type="entry name" value="MULE_transposase_dom"/>
</dbReference>
<dbReference type="Pfam" id="PF04434">
    <property type="entry name" value="SWIM"/>
    <property type="match status" value="1"/>
</dbReference>
<dbReference type="AlphaFoldDB" id="A0AAE0CIN8"/>
<keyword evidence="1" id="KW-0479">Metal-binding</keyword>
<dbReference type="InterPro" id="IPR006564">
    <property type="entry name" value="Znf_PMZ"/>
</dbReference>
<comment type="caution">
    <text evidence="6">The sequence shown here is derived from an EMBL/GenBank/DDBJ whole genome shotgun (WGS) entry which is preliminary data.</text>
</comment>
<keyword evidence="2 4" id="KW-0863">Zinc-finger</keyword>
<evidence type="ECO:0000256" key="1">
    <source>
        <dbReference type="ARBA" id="ARBA00022723"/>
    </source>
</evidence>